<feature type="signal peptide" evidence="1">
    <location>
        <begin position="1"/>
        <end position="17"/>
    </location>
</feature>
<evidence type="ECO:0000313" key="2">
    <source>
        <dbReference type="EMBL" id="TPG49804.1"/>
    </source>
</evidence>
<comment type="caution">
    <text evidence="2">The sequence shown here is derived from an EMBL/GenBank/DDBJ whole genome shotgun (WGS) entry which is preliminary data.</text>
</comment>
<dbReference type="PROSITE" id="PS51257">
    <property type="entry name" value="PROKAR_LIPOPROTEIN"/>
    <property type="match status" value="1"/>
</dbReference>
<proteinExistence type="predicted"/>
<feature type="chain" id="PRO_5021457295" description="Lipoprotein" evidence="1">
    <location>
        <begin position="18"/>
        <end position="184"/>
    </location>
</feature>
<name>A0A502FK87_9SPHN</name>
<dbReference type="AlphaFoldDB" id="A0A502FK87"/>
<sequence length="184" mass="19501">MSLIPARFAPARCAVFATLAILAGCVGSPTPPRAVAPRVAPPRPVSPPPAPVAQAADWRDWPVTPGDWSYRVDARGSIALFGTPGVDALLTLRCDRQTNMVYLSRQGRASAPLTLRTSGLARSVTVQPTGGAPAYVATALTPRDPILDAMAFSRGRFLVEQSGMPTLVVPAWAEVGRVTEDCRR</sequence>
<reference evidence="2 3" key="1">
    <citation type="journal article" date="2019" name="Environ. Microbiol.">
        <title>Species interactions and distinct microbial communities in high Arctic permafrost affected cryosols are associated with the CH4 and CO2 gas fluxes.</title>
        <authorList>
            <person name="Altshuler I."/>
            <person name="Hamel J."/>
            <person name="Turney S."/>
            <person name="Magnuson E."/>
            <person name="Levesque R."/>
            <person name="Greer C."/>
            <person name="Whyte L.G."/>
        </authorList>
    </citation>
    <scope>NUCLEOTIDE SEQUENCE [LARGE SCALE GENOMIC DNA]</scope>
    <source>
        <strain evidence="2 3">E6.1</strain>
    </source>
</reference>
<organism evidence="2 3">
    <name type="scientific">Sphingomonas glacialis</name>
    <dbReference type="NCBI Taxonomy" id="658225"/>
    <lineage>
        <taxon>Bacteria</taxon>
        <taxon>Pseudomonadati</taxon>
        <taxon>Pseudomonadota</taxon>
        <taxon>Alphaproteobacteria</taxon>
        <taxon>Sphingomonadales</taxon>
        <taxon>Sphingomonadaceae</taxon>
        <taxon>Sphingomonas</taxon>
    </lineage>
</organism>
<keyword evidence="1" id="KW-0732">Signal</keyword>
<keyword evidence="3" id="KW-1185">Reference proteome</keyword>
<dbReference type="RefSeq" id="WP_140851697.1">
    <property type="nucleotide sequence ID" value="NZ_RCZC01000006.1"/>
</dbReference>
<protein>
    <recommendedName>
        <fullName evidence="4">Lipoprotein</fullName>
    </recommendedName>
</protein>
<gene>
    <name evidence="2" type="ORF">EAH76_18190</name>
</gene>
<evidence type="ECO:0000313" key="3">
    <source>
        <dbReference type="Proteomes" id="UP000319931"/>
    </source>
</evidence>
<evidence type="ECO:0008006" key="4">
    <source>
        <dbReference type="Google" id="ProtNLM"/>
    </source>
</evidence>
<dbReference type="EMBL" id="RCZC01000006">
    <property type="protein sequence ID" value="TPG49804.1"/>
    <property type="molecule type" value="Genomic_DNA"/>
</dbReference>
<accession>A0A502FK87</accession>
<dbReference type="Proteomes" id="UP000319931">
    <property type="component" value="Unassembled WGS sequence"/>
</dbReference>
<dbReference type="OrthoDB" id="7629232at2"/>
<evidence type="ECO:0000256" key="1">
    <source>
        <dbReference type="SAM" id="SignalP"/>
    </source>
</evidence>